<keyword evidence="1" id="KW-1133">Transmembrane helix</keyword>
<dbReference type="Proteomes" id="UP000269301">
    <property type="component" value="Unassembled WGS sequence"/>
</dbReference>
<gene>
    <name evidence="2" type="ORF">D8M06_12215</name>
</gene>
<feature type="transmembrane region" description="Helical" evidence="1">
    <location>
        <begin position="528"/>
        <end position="549"/>
    </location>
</feature>
<dbReference type="SUPFAM" id="SSF51395">
    <property type="entry name" value="FMN-linked oxidoreductases"/>
    <property type="match status" value="1"/>
</dbReference>
<name>A0A495A3J2_9BACI</name>
<evidence type="ECO:0000313" key="2">
    <source>
        <dbReference type="EMBL" id="RKQ32689.1"/>
    </source>
</evidence>
<feature type="transmembrane region" description="Helical" evidence="1">
    <location>
        <begin position="430"/>
        <end position="446"/>
    </location>
</feature>
<comment type="caution">
    <text evidence="2">The sequence shown here is derived from an EMBL/GenBank/DDBJ whole genome shotgun (WGS) entry which is preliminary data.</text>
</comment>
<proteinExistence type="predicted"/>
<keyword evidence="1" id="KW-0812">Transmembrane</keyword>
<reference evidence="2 3" key="1">
    <citation type="journal article" date="2016" name="Int. J. Syst. Evol. Microbiol.">
        <title>Oceanobacillus halophilus sp. nov., a novel moderately halophilic bacterium from a hypersaline lake.</title>
        <authorList>
            <person name="Amoozegar M.A."/>
            <person name="Bagheri M."/>
            <person name="Makhdoumi A."/>
            <person name="Nikou M.M."/>
            <person name="Fazeli S.A.S."/>
            <person name="Schumann P."/>
            <person name="Sproer C."/>
            <person name="Sanchez-Porro C."/>
            <person name="Ventosa A."/>
        </authorList>
    </citation>
    <scope>NUCLEOTIDE SEQUENCE [LARGE SCALE GENOMIC DNA]</scope>
    <source>
        <strain evidence="2 3">DSM 23996</strain>
    </source>
</reference>
<evidence type="ECO:0000256" key="1">
    <source>
        <dbReference type="SAM" id="Phobius"/>
    </source>
</evidence>
<feature type="transmembrane region" description="Helical" evidence="1">
    <location>
        <begin position="556"/>
        <end position="578"/>
    </location>
</feature>
<feature type="transmembrane region" description="Helical" evidence="1">
    <location>
        <begin position="466"/>
        <end position="494"/>
    </location>
</feature>
<sequence length="617" mass="69187">MPDWSYHPLKKAILNRMSPKASREFIHKSMSSIASIPGGRGLIGFLGHMSPPHEIKKDINNLEFSSPIGLSSMIDPKLSGTNAFQELGFGFLEIGPIVLNEPQEAKEPRMKNNHFLFSEQQEKVPLKLAIKKLTSLNIRIPIVAQIDNQVNRNEWEIIVQHLTPFVDGFIGTKEQVHAFVDNSTLTLERTFYVSINANEVSPKALELENLTAIPGFGGIVINAPRQTVDNYWYEIENANEYIANTVQQVKNLFPNLVVITSGGVETPEDARSLVYAGADLLMLTDGYVKAGPGLPKRIHERLLYEESQTIRKQNWHWSFLFGLSILIGGLIALYFAFTSIILPYDETFIGLTRGEILQINPLILSFMSHDRMALAGTMISGGILYIQLARHGIKYGLHWTRISFHSAAIVGFLGIFLFIGYGYFDWLHGLFWLILLPIYILSFREGKRAVRTPISIHGKNDRAWKYGLYGQLMFIILGFLIIIGGVVISTIGVFNVFVSTDLSFLCMTPEMLDNISNNLIPVIAHDRAGFGSALISVGLLVLTISLWGFRKGERWIWNTICIGALPAFTAGIGTHIYIGYTTFIHLLPVYFLVILYLLGLILSYPFLKTDKEASFTE</sequence>
<dbReference type="RefSeq" id="WP_121204685.1">
    <property type="nucleotide sequence ID" value="NZ_RBZP01000009.1"/>
</dbReference>
<feature type="transmembrane region" description="Helical" evidence="1">
    <location>
        <begin position="584"/>
        <end position="607"/>
    </location>
</feature>
<keyword evidence="1" id="KW-0472">Membrane</keyword>
<dbReference type="AlphaFoldDB" id="A0A495A3J2"/>
<dbReference type="Gene3D" id="3.20.20.70">
    <property type="entry name" value="Aldolase class I"/>
    <property type="match status" value="2"/>
</dbReference>
<accession>A0A495A3J2</accession>
<dbReference type="OrthoDB" id="9802377at2"/>
<dbReference type="EMBL" id="RBZP01000009">
    <property type="protein sequence ID" value="RKQ32689.1"/>
    <property type="molecule type" value="Genomic_DNA"/>
</dbReference>
<protein>
    <submittedName>
        <fullName evidence="2">Dihydroorotate dehydrogenase</fullName>
    </submittedName>
</protein>
<keyword evidence="3" id="KW-1185">Reference proteome</keyword>
<dbReference type="InterPro" id="IPR013785">
    <property type="entry name" value="Aldolase_TIM"/>
</dbReference>
<feature type="transmembrane region" description="Helical" evidence="1">
    <location>
        <begin position="319"/>
        <end position="342"/>
    </location>
</feature>
<feature type="transmembrane region" description="Helical" evidence="1">
    <location>
        <begin position="372"/>
        <end position="390"/>
    </location>
</feature>
<organism evidence="2 3">
    <name type="scientific">Oceanobacillus halophilus</name>
    <dbReference type="NCBI Taxonomy" id="930130"/>
    <lineage>
        <taxon>Bacteria</taxon>
        <taxon>Bacillati</taxon>
        <taxon>Bacillota</taxon>
        <taxon>Bacilli</taxon>
        <taxon>Bacillales</taxon>
        <taxon>Bacillaceae</taxon>
        <taxon>Oceanobacillus</taxon>
    </lineage>
</organism>
<feature type="transmembrane region" description="Helical" evidence="1">
    <location>
        <begin position="402"/>
        <end position="424"/>
    </location>
</feature>
<evidence type="ECO:0000313" key="3">
    <source>
        <dbReference type="Proteomes" id="UP000269301"/>
    </source>
</evidence>